<reference evidence="2" key="1">
    <citation type="journal article" date="2023" name="Science">
        <title>Genome structures resolve the early diversification of teleost fishes.</title>
        <authorList>
            <person name="Parey E."/>
            <person name="Louis A."/>
            <person name="Montfort J."/>
            <person name="Bouchez O."/>
            <person name="Roques C."/>
            <person name="Iampietro C."/>
            <person name="Lluch J."/>
            <person name="Castinel A."/>
            <person name="Donnadieu C."/>
            <person name="Desvignes T."/>
            <person name="Floi Bucao C."/>
            <person name="Jouanno E."/>
            <person name="Wen M."/>
            <person name="Mejri S."/>
            <person name="Dirks R."/>
            <person name="Jansen H."/>
            <person name="Henkel C."/>
            <person name="Chen W.J."/>
            <person name="Zahm M."/>
            <person name="Cabau C."/>
            <person name="Klopp C."/>
            <person name="Thompson A.W."/>
            <person name="Robinson-Rechavi M."/>
            <person name="Braasch I."/>
            <person name="Lecointre G."/>
            <person name="Bobe J."/>
            <person name="Postlethwait J.H."/>
            <person name="Berthelot C."/>
            <person name="Roest Crollius H."/>
            <person name="Guiguen Y."/>
        </authorList>
    </citation>
    <scope>NUCLEOTIDE SEQUENCE</scope>
    <source>
        <strain evidence="2">WJC10195</strain>
    </source>
</reference>
<evidence type="ECO:0008006" key="4">
    <source>
        <dbReference type="Google" id="ProtNLM"/>
    </source>
</evidence>
<dbReference type="Pfam" id="PF15769">
    <property type="entry name" value="DUF4698"/>
    <property type="match status" value="2"/>
</dbReference>
<dbReference type="AlphaFoldDB" id="A0A9Q1JCT6"/>
<feature type="compositionally biased region" description="Polar residues" evidence="1">
    <location>
        <begin position="303"/>
        <end position="318"/>
    </location>
</feature>
<feature type="region of interest" description="Disordered" evidence="1">
    <location>
        <begin position="159"/>
        <end position="235"/>
    </location>
</feature>
<dbReference type="Proteomes" id="UP001152622">
    <property type="component" value="Chromosome 1"/>
</dbReference>
<gene>
    <name evidence="2" type="ORF">SKAU_G00009530</name>
</gene>
<accession>A0A9Q1JCT6</accession>
<evidence type="ECO:0000313" key="2">
    <source>
        <dbReference type="EMBL" id="KAJ8380175.1"/>
    </source>
</evidence>
<feature type="compositionally biased region" description="Low complexity" evidence="1">
    <location>
        <begin position="159"/>
        <end position="171"/>
    </location>
</feature>
<feature type="compositionally biased region" description="Low complexity" evidence="1">
    <location>
        <begin position="17"/>
        <end position="30"/>
    </location>
</feature>
<dbReference type="OrthoDB" id="10017343at2759"/>
<proteinExistence type="predicted"/>
<dbReference type="PANTHER" id="PTHR34754:SF1">
    <property type="entry name" value="COILED-COIL DOMAIN-CONTAINING PROTEIN 60"/>
    <property type="match status" value="1"/>
</dbReference>
<comment type="caution">
    <text evidence="2">The sequence shown here is derived from an EMBL/GenBank/DDBJ whole genome shotgun (WGS) entry which is preliminary data.</text>
</comment>
<feature type="region of interest" description="Disordered" evidence="1">
    <location>
        <begin position="1"/>
        <end position="33"/>
    </location>
</feature>
<dbReference type="EMBL" id="JAINUF010000001">
    <property type="protein sequence ID" value="KAJ8380175.1"/>
    <property type="molecule type" value="Genomic_DNA"/>
</dbReference>
<dbReference type="InterPro" id="IPR031526">
    <property type="entry name" value="DUF4698"/>
</dbReference>
<keyword evidence="3" id="KW-1185">Reference proteome</keyword>
<feature type="region of interest" description="Disordered" evidence="1">
    <location>
        <begin position="298"/>
        <end position="318"/>
    </location>
</feature>
<name>A0A9Q1JCT6_SYNKA</name>
<evidence type="ECO:0000313" key="3">
    <source>
        <dbReference type="Proteomes" id="UP001152622"/>
    </source>
</evidence>
<dbReference type="PANTHER" id="PTHR34754">
    <property type="entry name" value="COILED-COIL DOMAIN-CONTAINING PROTEIN 60"/>
    <property type="match status" value="1"/>
</dbReference>
<organism evidence="2 3">
    <name type="scientific">Synaphobranchus kaupii</name>
    <name type="common">Kaup's arrowtooth eel</name>
    <dbReference type="NCBI Taxonomy" id="118154"/>
    <lineage>
        <taxon>Eukaryota</taxon>
        <taxon>Metazoa</taxon>
        <taxon>Chordata</taxon>
        <taxon>Craniata</taxon>
        <taxon>Vertebrata</taxon>
        <taxon>Euteleostomi</taxon>
        <taxon>Actinopterygii</taxon>
        <taxon>Neopterygii</taxon>
        <taxon>Teleostei</taxon>
        <taxon>Anguilliformes</taxon>
        <taxon>Synaphobranchidae</taxon>
        <taxon>Synaphobranchus</taxon>
    </lineage>
</organism>
<protein>
    <recommendedName>
        <fullName evidence="4">Coiled-coil domain-containing protein 60</fullName>
    </recommendedName>
</protein>
<sequence>DSDSDTESAVPSESPHGAAISAGGSWASTGRVRRKKLPAARPFTPVYHSLSSPQLGSVALEPVFRQLCCLNWLLEAVTLNPPGRTGPVSSCWDMADPGRSRMTVKALNKEKAIEMRWDQFISQPKPRRATSRGLSSFLGRPLRRASLLSLASSSATSPTLRSLSSLALGPDEAPPPGGAAASEDWSLQGPGDPRNKATPSEFGQKLDTRSQSAVSELPRPKQHSDDLFDGSPQGQLSAVSQLVKSKSSMLEEIQTSFQERTQELALSLNTTLESRARNRWDNGVLTYKALRHGVLTPPRSRPVTVTSGTRSAAGQPSISRPCEDGVWLSRLIADLPEAVVQDWRVGRLLEKLRRFADGRSLRILPSAFLKVLGTLQPWELCSPDLCVAIEIVREHVVQMTADEYDLWLQSRVTLPEPAWSDLPRRGVR</sequence>
<evidence type="ECO:0000256" key="1">
    <source>
        <dbReference type="SAM" id="MobiDB-lite"/>
    </source>
</evidence>
<feature type="non-terminal residue" evidence="2">
    <location>
        <position position="1"/>
    </location>
</feature>